<evidence type="ECO:0000256" key="7">
    <source>
        <dbReference type="ARBA" id="ARBA00022776"/>
    </source>
</evidence>
<sequence>MREILEHVGFVQESLSSNVLSSSQVIANVANPFNIRDIELSSFLVAMTDLSLRKMAVEEKRSKVQQESKELVDYIRKAIERLTCLKRSDGVDIQATLAEWTGQRTVLDLFIKGKHTGGCDGPVVVVEDENVKLFPVIPLSEEEILDTNGAGDAFVGGLMSQLVLDRPTEECVRAYMYAASVVIQMPGVTYPNDVPCF</sequence>
<dbReference type="GO" id="GO:0051301">
    <property type="term" value="P:cell division"/>
    <property type="evidence" value="ECO:0007669"/>
    <property type="project" value="UniProtKB-KW"/>
</dbReference>
<dbReference type="EMBL" id="BMAC01000469">
    <property type="protein sequence ID" value="GFP97012.1"/>
    <property type="molecule type" value="Genomic_DNA"/>
</dbReference>
<keyword evidence="14" id="KW-1185">Reference proteome</keyword>
<keyword evidence="5" id="KW-0808">Transferase</keyword>
<evidence type="ECO:0000313" key="14">
    <source>
        <dbReference type="Proteomes" id="UP000653305"/>
    </source>
</evidence>
<dbReference type="Gene3D" id="3.40.1190.20">
    <property type="match status" value="1"/>
</dbReference>
<dbReference type="GO" id="GO:0005829">
    <property type="term" value="C:cytosol"/>
    <property type="evidence" value="ECO:0007669"/>
    <property type="project" value="TreeGrafter"/>
</dbReference>
<evidence type="ECO:0000256" key="9">
    <source>
        <dbReference type="ARBA" id="ARBA00023054"/>
    </source>
</evidence>
<evidence type="ECO:0000259" key="12">
    <source>
        <dbReference type="Pfam" id="PF00294"/>
    </source>
</evidence>
<name>A0A830CFC7_9LAMI</name>
<dbReference type="UniPathway" id="UPA00588">
    <property type="reaction ID" value="UER00659"/>
</dbReference>
<evidence type="ECO:0000256" key="1">
    <source>
        <dbReference type="ARBA" id="ARBA00004186"/>
    </source>
</evidence>
<dbReference type="GO" id="GO:0005874">
    <property type="term" value="C:microtubule"/>
    <property type="evidence" value="ECO:0007669"/>
    <property type="project" value="UniProtKB-KW"/>
</dbReference>
<dbReference type="GO" id="GO:0044209">
    <property type="term" value="P:AMP salvage"/>
    <property type="evidence" value="ECO:0007669"/>
    <property type="project" value="UniProtKB-UniPathway"/>
</dbReference>
<dbReference type="Proteomes" id="UP000653305">
    <property type="component" value="Unassembled WGS sequence"/>
</dbReference>
<keyword evidence="4" id="KW-0132">Cell division</keyword>
<dbReference type="OrthoDB" id="432447at2759"/>
<dbReference type="SUPFAM" id="SSF53613">
    <property type="entry name" value="Ribokinase-like"/>
    <property type="match status" value="1"/>
</dbReference>
<dbReference type="InterPro" id="IPR029056">
    <property type="entry name" value="Ribokinase-like"/>
</dbReference>
<dbReference type="Pfam" id="PF25762">
    <property type="entry name" value="HAUS1"/>
    <property type="match status" value="1"/>
</dbReference>
<keyword evidence="9" id="KW-0175">Coiled coil</keyword>
<dbReference type="GO" id="GO:0070652">
    <property type="term" value="C:HAUS complex"/>
    <property type="evidence" value="ECO:0007669"/>
    <property type="project" value="InterPro"/>
</dbReference>
<evidence type="ECO:0000256" key="4">
    <source>
        <dbReference type="ARBA" id="ARBA00022618"/>
    </source>
</evidence>
<comment type="similarity">
    <text evidence="2">Belongs to the HAUS1 family.</text>
</comment>
<evidence type="ECO:0000313" key="13">
    <source>
        <dbReference type="EMBL" id="GFP97012.1"/>
    </source>
</evidence>
<protein>
    <submittedName>
        <fullName evidence="13">Adenosine kinase 2</fullName>
    </submittedName>
</protein>
<dbReference type="InterPro" id="IPR026243">
    <property type="entry name" value="HAUS1"/>
</dbReference>
<dbReference type="InterPro" id="IPR002173">
    <property type="entry name" value="Carboh/pur_kinase_PfkB_CS"/>
</dbReference>
<keyword evidence="11" id="KW-0131">Cell cycle</keyword>
<dbReference type="Pfam" id="PF00294">
    <property type="entry name" value="PfkB"/>
    <property type="match status" value="1"/>
</dbReference>
<comment type="subcellular location">
    <subcellularLocation>
        <location evidence="1">Cytoplasm</location>
        <location evidence="1">Cytoskeleton</location>
        <location evidence="1">Spindle</location>
    </subcellularLocation>
</comment>
<evidence type="ECO:0000256" key="11">
    <source>
        <dbReference type="ARBA" id="ARBA00023306"/>
    </source>
</evidence>
<accession>A0A830CFC7</accession>
<proteinExistence type="inferred from homology"/>
<evidence type="ECO:0000256" key="5">
    <source>
        <dbReference type="ARBA" id="ARBA00022679"/>
    </source>
</evidence>
<keyword evidence="8 13" id="KW-0418">Kinase</keyword>
<dbReference type="GO" id="GO:0016301">
    <property type="term" value="F:kinase activity"/>
    <property type="evidence" value="ECO:0007669"/>
    <property type="project" value="UniProtKB-KW"/>
</dbReference>
<dbReference type="PROSITE" id="PS00584">
    <property type="entry name" value="PFKB_KINASES_2"/>
    <property type="match status" value="1"/>
</dbReference>
<dbReference type="PANTHER" id="PTHR31570">
    <property type="entry name" value="HAUS AUGMIN-LIKE COMPLEX SUBUNIT 1"/>
    <property type="match status" value="1"/>
</dbReference>
<reference evidence="13" key="1">
    <citation type="submission" date="2020-07" db="EMBL/GenBank/DDBJ databases">
        <title>Ethylene signaling mediates host invasion by parasitic plants.</title>
        <authorList>
            <person name="Yoshida S."/>
        </authorList>
    </citation>
    <scope>NUCLEOTIDE SEQUENCE</scope>
    <source>
        <strain evidence="13">Okayama</strain>
    </source>
</reference>
<gene>
    <name evidence="13" type="ORF">PHJA_001845300</name>
</gene>
<dbReference type="InterPro" id="IPR011611">
    <property type="entry name" value="PfkB_dom"/>
</dbReference>
<dbReference type="PANTHER" id="PTHR31570:SF1">
    <property type="entry name" value="HAUS AUGMIN-LIKE COMPLEX SUBUNIT 1"/>
    <property type="match status" value="1"/>
</dbReference>
<dbReference type="GO" id="GO:0005819">
    <property type="term" value="C:spindle"/>
    <property type="evidence" value="ECO:0007669"/>
    <property type="project" value="UniProtKB-SubCell"/>
</dbReference>
<keyword evidence="3" id="KW-0963">Cytoplasm</keyword>
<dbReference type="AlphaFoldDB" id="A0A830CFC7"/>
<evidence type="ECO:0000256" key="10">
    <source>
        <dbReference type="ARBA" id="ARBA00023212"/>
    </source>
</evidence>
<keyword evidence="7" id="KW-0498">Mitosis</keyword>
<evidence type="ECO:0000256" key="8">
    <source>
        <dbReference type="ARBA" id="ARBA00022777"/>
    </source>
</evidence>
<keyword evidence="6" id="KW-0493">Microtubule</keyword>
<comment type="caution">
    <text evidence="13">The sequence shown here is derived from an EMBL/GenBank/DDBJ whole genome shotgun (WGS) entry which is preliminary data.</text>
</comment>
<keyword evidence="10" id="KW-0206">Cytoskeleton</keyword>
<evidence type="ECO:0000256" key="2">
    <source>
        <dbReference type="ARBA" id="ARBA00005479"/>
    </source>
</evidence>
<dbReference type="GO" id="GO:0051225">
    <property type="term" value="P:spindle assembly"/>
    <property type="evidence" value="ECO:0007669"/>
    <property type="project" value="InterPro"/>
</dbReference>
<organism evidence="13 14">
    <name type="scientific">Phtheirospermum japonicum</name>
    <dbReference type="NCBI Taxonomy" id="374723"/>
    <lineage>
        <taxon>Eukaryota</taxon>
        <taxon>Viridiplantae</taxon>
        <taxon>Streptophyta</taxon>
        <taxon>Embryophyta</taxon>
        <taxon>Tracheophyta</taxon>
        <taxon>Spermatophyta</taxon>
        <taxon>Magnoliopsida</taxon>
        <taxon>eudicotyledons</taxon>
        <taxon>Gunneridae</taxon>
        <taxon>Pentapetalae</taxon>
        <taxon>asterids</taxon>
        <taxon>lamiids</taxon>
        <taxon>Lamiales</taxon>
        <taxon>Orobanchaceae</taxon>
        <taxon>Orobanchaceae incertae sedis</taxon>
        <taxon>Phtheirospermum</taxon>
    </lineage>
</organism>
<feature type="domain" description="Carbohydrate kinase PfkB" evidence="12">
    <location>
        <begin position="123"/>
        <end position="192"/>
    </location>
</feature>
<evidence type="ECO:0000256" key="6">
    <source>
        <dbReference type="ARBA" id="ARBA00022701"/>
    </source>
</evidence>
<evidence type="ECO:0000256" key="3">
    <source>
        <dbReference type="ARBA" id="ARBA00022490"/>
    </source>
</evidence>